<evidence type="ECO:0000313" key="2">
    <source>
        <dbReference type="Proteomes" id="UP000593571"/>
    </source>
</evidence>
<proteinExistence type="predicted"/>
<organism evidence="1 2">
    <name type="scientific">Rousettus aegyptiacus</name>
    <name type="common">Egyptian fruit bat</name>
    <name type="synonym">Pteropus aegyptiacus</name>
    <dbReference type="NCBI Taxonomy" id="9407"/>
    <lineage>
        <taxon>Eukaryota</taxon>
        <taxon>Metazoa</taxon>
        <taxon>Chordata</taxon>
        <taxon>Craniata</taxon>
        <taxon>Vertebrata</taxon>
        <taxon>Euteleostomi</taxon>
        <taxon>Mammalia</taxon>
        <taxon>Eutheria</taxon>
        <taxon>Laurasiatheria</taxon>
        <taxon>Chiroptera</taxon>
        <taxon>Yinpterochiroptera</taxon>
        <taxon>Pteropodoidea</taxon>
        <taxon>Pteropodidae</taxon>
        <taxon>Rousettinae</taxon>
        <taxon>Rousettus</taxon>
    </lineage>
</organism>
<name>A0A7J8GAG2_ROUAE</name>
<accession>A0A7J8GAG2</accession>
<dbReference type="AlphaFoldDB" id="A0A7J8GAG2"/>
<sequence length="164" mass="18678">MDLLTFHLCCFISTNNFCFCPDSGCEGGSKNIEDILPTWTLYTGPSDQGWGVSWHILRSMVRREMGDWDGTTSEEGSPLSQGSHSGPGYWSYASWSLVSSWSQTQSLLSDISNAFFKMYLHFIVMCFRLKICLDALKLEFCHISKRVQNKLVTSFLIEELYSKL</sequence>
<gene>
    <name evidence="1" type="ORF">HJG63_011664</name>
</gene>
<dbReference type="EMBL" id="JACASE010000006">
    <property type="protein sequence ID" value="KAF6457094.1"/>
    <property type="molecule type" value="Genomic_DNA"/>
</dbReference>
<keyword evidence="2" id="KW-1185">Reference proteome</keyword>
<reference evidence="1 2" key="1">
    <citation type="journal article" date="2020" name="Nature">
        <title>Six reference-quality genomes reveal evolution of bat adaptations.</title>
        <authorList>
            <person name="Jebb D."/>
            <person name="Huang Z."/>
            <person name="Pippel M."/>
            <person name="Hughes G.M."/>
            <person name="Lavrichenko K."/>
            <person name="Devanna P."/>
            <person name="Winkler S."/>
            <person name="Jermiin L.S."/>
            <person name="Skirmuntt E.C."/>
            <person name="Katzourakis A."/>
            <person name="Burkitt-Gray L."/>
            <person name="Ray D.A."/>
            <person name="Sullivan K.A.M."/>
            <person name="Roscito J.G."/>
            <person name="Kirilenko B.M."/>
            <person name="Davalos L.M."/>
            <person name="Corthals A.P."/>
            <person name="Power M.L."/>
            <person name="Jones G."/>
            <person name="Ransome R.D."/>
            <person name="Dechmann D.K.N."/>
            <person name="Locatelli A.G."/>
            <person name="Puechmaille S.J."/>
            <person name="Fedrigo O."/>
            <person name="Jarvis E.D."/>
            <person name="Hiller M."/>
            <person name="Vernes S.C."/>
            <person name="Myers E.W."/>
            <person name="Teeling E.C."/>
        </authorList>
    </citation>
    <scope>NUCLEOTIDE SEQUENCE [LARGE SCALE GENOMIC DNA]</scope>
    <source>
        <strain evidence="1">MRouAeg1</strain>
        <tissue evidence="1">Muscle</tissue>
    </source>
</reference>
<protein>
    <submittedName>
        <fullName evidence="1">Uncharacterized protein</fullName>
    </submittedName>
</protein>
<comment type="caution">
    <text evidence="1">The sequence shown here is derived from an EMBL/GenBank/DDBJ whole genome shotgun (WGS) entry which is preliminary data.</text>
</comment>
<evidence type="ECO:0000313" key="1">
    <source>
        <dbReference type="EMBL" id="KAF6457094.1"/>
    </source>
</evidence>
<dbReference type="Proteomes" id="UP000593571">
    <property type="component" value="Unassembled WGS sequence"/>
</dbReference>